<proteinExistence type="predicted"/>
<gene>
    <name evidence="2" type="ORF">C7R93_03125</name>
</gene>
<dbReference type="InterPro" id="IPR007391">
    <property type="entry name" value="Vancomycin_resist_VanW"/>
</dbReference>
<comment type="caution">
    <text evidence="2">The sequence shown here is derived from an EMBL/GenBank/DDBJ whole genome shotgun (WGS) entry which is preliminary data.</text>
</comment>
<evidence type="ECO:0000313" key="3">
    <source>
        <dbReference type="Proteomes" id="UP000240419"/>
    </source>
</evidence>
<dbReference type="PANTHER" id="PTHR35788:SF1">
    <property type="entry name" value="EXPORTED PROTEIN"/>
    <property type="match status" value="1"/>
</dbReference>
<reference evidence="2 3" key="1">
    <citation type="submission" date="2018-03" db="EMBL/GenBank/DDBJ databases">
        <title>Brevisbacillus phylogenomics.</title>
        <authorList>
            <person name="Dunlap C."/>
        </authorList>
    </citation>
    <scope>NUCLEOTIDE SEQUENCE [LARGE SCALE GENOMIC DNA]</scope>
    <source>
        <strain evidence="2 3">NRRL NRS-1210</strain>
    </source>
</reference>
<dbReference type="OrthoDB" id="9813301at2"/>
<organism evidence="2 3">
    <name type="scientific">Brevibacillus fortis</name>
    <dbReference type="NCBI Taxonomy" id="2126352"/>
    <lineage>
        <taxon>Bacteria</taxon>
        <taxon>Bacillati</taxon>
        <taxon>Bacillota</taxon>
        <taxon>Bacilli</taxon>
        <taxon>Bacillales</taxon>
        <taxon>Paenibacillaceae</taxon>
        <taxon>Brevibacillus</taxon>
    </lineage>
</organism>
<dbReference type="Proteomes" id="UP000240419">
    <property type="component" value="Unassembled WGS sequence"/>
</dbReference>
<keyword evidence="3" id="KW-1185">Reference proteome</keyword>
<accession>A0A2P7VKD6</accession>
<name>A0A2P7VKD6_9BACL</name>
<dbReference type="PANTHER" id="PTHR35788">
    <property type="entry name" value="EXPORTED PROTEIN-RELATED"/>
    <property type="match status" value="1"/>
</dbReference>
<dbReference type="Pfam" id="PF04294">
    <property type="entry name" value="VanW"/>
    <property type="match status" value="1"/>
</dbReference>
<dbReference type="EMBL" id="PXZM01000003">
    <property type="protein sequence ID" value="PSJ99677.1"/>
    <property type="molecule type" value="Genomic_DNA"/>
</dbReference>
<evidence type="ECO:0000256" key="1">
    <source>
        <dbReference type="SAM" id="SignalP"/>
    </source>
</evidence>
<sequence length="209" mass="23415">MKKVRHWPMSMATVALMFSLGMSYAPERAMAIQLDPLSPALELQENLQEKYVEKMDLQKEEVLGFYYSSMKDSTDARKHNIKQALIKIHNEKIKPQQVFSFNEEVGNSNLPEDGWQKAGVIQNGQLVDDYGGGICQVSSTLYNATAGAGMNMVERHNHSKSVGYVPVGQDATVAYGYLDFKFANLYDFPVKIKAKSYGDEHVVIAIIRA</sequence>
<feature type="signal peptide" evidence="1">
    <location>
        <begin position="1"/>
        <end position="25"/>
    </location>
</feature>
<evidence type="ECO:0000313" key="2">
    <source>
        <dbReference type="EMBL" id="PSJ99677.1"/>
    </source>
</evidence>
<dbReference type="AlphaFoldDB" id="A0A2P7VKD6"/>
<dbReference type="RefSeq" id="WP_106837423.1">
    <property type="nucleotide sequence ID" value="NZ_JBCNIW010000016.1"/>
</dbReference>
<keyword evidence="1" id="KW-0732">Signal</keyword>
<dbReference type="InterPro" id="IPR052913">
    <property type="entry name" value="Glycopeptide_resist_protein"/>
</dbReference>
<feature type="chain" id="PRO_5038469675" evidence="1">
    <location>
        <begin position="26"/>
        <end position="209"/>
    </location>
</feature>
<protein>
    <submittedName>
        <fullName evidence="2">Vancomycin resistance protein</fullName>
    </submittedName>
</protein>